<dbReference type="SUPFAM" id="SSF48403">
    <property type="entry name" value="Ankyrin repeat"/>
    <property type="match status" value="1"/>
</dbReference>
<keyword evidence="3" id="KW-1185">Reference proteome</keyword>
<accession>A0A6A5YIW3</accession>
<dbReference type="InterPro" id="IPR036770">
    <property type="entry name" value="Ankyrin_rpt-contain_sf"/>
</dbReference>
<dbReference type="EMBL" id="ML977357">
    <property type="protein sequence ID" value="KAF2107026.1"/>
    <property type="molecule type" value="Genomic_DNA"/>
</dbReference>
<dbReference type="PROSITE" id="PS50297">
    <property type="entry name" value="ANK_REP_REGION"/>
    <property type="match status" value="1"/>
</dbReference>
<sequence length="401" mass="45072">MPLLALPLELLQQIFKYAAYDNQPGLAAFLRLRYVNVLFSVEIVRACVRTRALLQPPTQHSDGLPLTGPWLSQANSAFLAMYLYLSPPGSDRVNAIVDALKGIKSYDEHEDEHDKRWGLFSELSKHMDQETVVEDLGLVEEVDGLNLLAAAIYVGVPDNAIRDLVDKYKLDMESRSRYWGFPLVAAVETGKIELLEFLLEGGADVNPDVSIFKDVASTLNGEVIDRHLLNPKYQFMLPWHEASTWRAGSRMSTNYQHTYEDAVLIAFGESEAKTHEDAYFLTHIPRVAAESDILGSFEDQLALGTATEELASNLQCFIGLPGPLEIAARLGYEQVVRYFIDHDKPYDKCCAPVQRRCMRCNTMASALKACVWEGRARVVQMLLDADGRLSYDEWAEMFNIA</sequence>
<dbReference type="OrthoDB" id="341259at2759"/>
<dbReference type="PROSITE" id="PS50088">
    <property type="entry name" value="ANK_REPEAT"/>
    <property type="match status" value="1"/>
</dbReference>
<gene>
    <name evidence="2" type="ORF">BDV96DRAFT_606837</name>
</gene>
<keyword evidence="1" id="KW-0040">ANK repeat</keyword>
<organism evidence="2 3">
    <name type="scientific">Lophiotrema nucula</name>
    <dbReference type="NCBI Taxonomy" id="690887"/>
    <lineage>
        <taxon>Eukaryota</taxon>
        <taxon>Fungi</taxon>
        <taxon>Dikarya</taxon>
        <taxon>Ascomycota</taxon>
        <taxon>Pezizomycotina</taxon>
        <taxon>Dothideomycetes</taxon>
        <taxon>Pleosporomycetidae</taxon>
        <taxon>Pleosporales</taxon>
        <taxon>Lophiotremataceae</taxon>
        <taxon>Lophiotrema</taxon>
    </lineage>
</organism>
<reference evidence="2" key="1">
    <citation type="journal article" date="2020" name="Stud. Mycol.">
        <title>101 Dothideomycetes genomes: a test case for predicting lifestyles and emergence of pathogens.</title>
        <authorList>
            <person name="Haridas S."/>
            <person name="Albert R."/>
            <person name="Binder M."/>
            <person name="Bloem J."/>
            <person name="Labutti K."/>
            <person name="Salamov A."/>
            <person name="Andreopoulos B."/>
            <person name="Baker S."/>
            <person name="Barry K."/>
            <person name="Bills G."/>
            <person name="Bluhm B."/>
            <person name="Cannon C."/>
            <person name="Castanera R."/>
            <person name="Culley D."/>
            <person name="Daum C."/>
            <person name="Ezra D."/>
            <person name="Gonzalez J."/>
            <person name="Henrissat B."/>
            <person name="Kuo A."/>
            <person name="Liang C."/>
            <person name="Lipzen A."/>
            <person name="Lutzoni F."/>
            <person name="Magnuson J."/>
            <person name="Mondo S."/>
            <person name="Nolan M."/>
            <person name="Ohm R."/>
            <person name="Pangilinan J."/>
            <person name="Park H.-J."/>
            <person name="Ramirez L."/>
            <person name="Alfaro M."/>
            <person name="Sun H."/>
            <person name="Tritt A."/>
            <person name="Yoshinaga Y."/>
            <person name="Zwiers L.-H."/>
            <person name="Turgeon B."/>
            <person name="Goodwin S."/>
            <person name="Spatafora J."/>
            <person name="Crous P."/>
            <person name="Grigoriev I."/>
        </authorList>
    </citation>
    <scope>NUCLEOTIDE SEQUENCE</scope>
    <source>
        <strain evidence="2">CBS 627.86</strain>
    </source>
</reference>
<proteinExistence type="predicted"/>
<evidence type="ECO:0000313" key="3">
    <source>
        <dbReference type="Proteomes" id="UP000799770"/>
    </source>
</evidence>
<dbReference type="Proteomes" id="UP000799770">
    <property type="component" value="Unassembled WGS sequence"/>
</dbReference>
<evidence type="ECO:0000256" key="1">
    <source>
        <dbReference type="PROSITE-ProRule" id="PRU00023"/>
    </source>
</evidence>
<dbReference type="InterPro" id="IPR002110">
    <property type="entry name" value="Ankyrin_rpt"/>
</dbReference>
<protein>
    <submittedName>
        <fullName evidence="2">Uncharacterized protein</fullName>
    </submittedName>
</protein>
<feature type="repeat" description="ANK" evidence="1">
    <location>
        <begin position="182"/>
        <end position="206"/>
    </location>
</feature>
<dbReference type="Gene3D" id="1.25.40.20">
    <property type="entry name" value="Ankyrin repeat-containing domain"/>
    <property type="match status" value="1"/>
</dbReference>
<evidence type="ECO:0000313" key="2">
    <source>
        <dbReference type="EMBL" id="KAF2107026.1"/>
    </source>
</evidence>
<dbReference type="AlphaFoldDB" id="A0A6A5YIW3"/>
<name>A0A6A5YIW3_9PLEO</name>